<gene>
    <name evidence="1" type="ORF">SCALOS_LOCUS1226</name>
</gene>
<accession>A0ACA9K4N2</accession>
<name>A0ACA9K4N2_9GLOM</name>
<dbReference type="Proteomes" id="UP000789860">
    <property type="component" value="Unassembled WGS sequence"/>
</dbReference>
<comment type="caution">
    <text evidence="1">The sequence shown here is derived from an EMBL/GenBank/DDBJ whole genome shotgun (WGS) entry which is preliminary data.</text>
</comment>
<organism evidence="1 2">
    <name type="scientific">Scutellospora calospora</name>
    <dbReference type="NCBI Taxonomy" id="85575"/>
    <lineage>
        <taxon>Eukaryota</taxon>
        <taxon>Fungi</taxon>
        <taxon>Fungi incertae sedis</taxon>
        <taxon>Mucoromycota</taxon>
        <taxon>Glomeromycotina</taxon>
        <taxon>Glomeromycetes</taxon>
        <taxon>Diversisporales</taxon>
        <taxon>Gigasporaceae</taxon>
        <taxon>Scutellospora</taxon>
    </lineage>
</organism>
<evidence type="ECO:0000313" key="1">
    <source>
        <dbReference type="EMBL" id="CAG8452072.1"/>
    </source>
</evidence>
<reference evidence="1" key="1">
    <citation type="submission" date="2021-06" db="EMBL/GenBank/DDBJ databases">
        <authorList>
            <person name="Kallberg Y."/>
            <person name="Tangrot J."/>
            <person name="Rosling A."/>
        </authorList>
    </citation>
    <scope>NUCLEOTIDE SEQUENCE</scope>
    <source>
        <strain evidence="1">AU212A</strain>
    </source>
</reference>
<keyword evidence="2" id="KW-1185">Reference proteome</keyword>
<protein>
    <submittedName>
        <fullName evidence="1">7233_t:CDS:1</fullName>
    </submittedName>
</protein>
<evidence type="ECO:0000313" key="2">
    <source>
        <dbReference type="Proteomes" id="UP000789860"/>
    </source>
</evidence>
<dbReference type="EMBL" id="CAJVPM010000789">
    <property type="protein sequence ID" value="CAG8452072.1"/>
    <property type="molecule type" value="Genomic_DNA"/>
</dbReference>
<sequence length="330" mass="37226">MASEPALITLIHRLQNPIPQFVLGTLPILAIIGTTPHKKLLPKLLWFARCLGCPFCGLFYFCCIESNPIEMCSYWLEAKNFFIRTKGDNDSKAVEEGEKVRELIWPFGNNSCTIKPTKSQEKIMNYWISEASLLDRLSALSSLYYISVGIFAGISKALSLCMDDNSVEDWPFIPLLFIWTLPAINIRIKYGLVVNMVEPTDLKDEIEIEKHDLEKRKTSRNFTAIIAFISILLPWFAVIIAYFVPPVGFFCRSKFLTIICTIWSLNCIIAYISHVIGEKNVYGPDSLNILFTISGIVIATSLILLSILSNKISLWVTLFGSSCDVSCQLD</sequence>
<proteinExistence type="predicted"/>